<protein>
    <submittedName>
        <fullName evidence="1">Uncharacterized protein</fullName>
    </submittedName>
</protein>
<accession>K2GZD3</accession>
<evidence type="ECO:0000313" key="1">
    <source>
        <dbReference type="EMBL" id="EKE28870.1"/>
    </source>
</evidence>
<dbReference type="AlphaFoldDB" id="K2GZD3"/>
<reference evidence="1" key="1">
    <citation type="journal article" date="2012" name="Science">
        <title>Fermentation, hydrogen, and sulfur metabolism in multiple uncultivated bacterial phyla.</title>
        <authorList>
            <person name="Wrighton K.C."/>
            <person name="Thomas B.C."/>
            <person name="Sharon I."/>
            <person name="Miller C.S."/>
            <person name="Castelle C.J."/>
            <person name="VerBerkmoes N.C."/>
            <person name="Wilkins M.J."/>
            <person name="Hettich R.L."/>
            <person name="Lipton M.S."/>
            <person name="Williams K.H."/>
            <person name="Long P.E."/>
            <person name="Banfield J.F."/>
        </authorList>
    </citation>
    <scope>NUCLEOTIDE SEQUENCE [LARGE SCALE GENOMIC DNA]</scope>
</reference>
<name>K2GZD3_9BACT</name>
<dbReference type="EMBL" id="AMFJ01000275">
    <property type="protein sequence ID" value="EKE28870.1"/>
    <property type="molecule type" value="Genomic_DNA"/>
</dbReference>
<gene>
    <name evidence="1" type="ORF">ACD_3C00001G0011</name>
</gene>
<comment type="caution">
    <text evidence="1">The sequence shown here is derived from an EMBL/GenBank/DDBJ whole genome shotgun (WGS) entry which is preliminary data.</text>
</comment>
<proteinExistence type="predicted"/>
<sequence length="35" mass="4220">MKCFCDENIKFIDFGFYANTNKKILPNRQFPLYIS</sequence>
<organism evidence="1">
    <name type="scientific">uncultured bacterium</name>
    <name type="common">gcode 4</name>
    <dbReference type="NCBI Taxonomy" id="1234023"/>
    <lineage>
        <taxon>Bacteria</taxon>
        <taxon>environmental samples</taxon>
    </lineage>
</organism>